<gene>
    <name evidence="1" type="ORF">FHU41_002345</name>
</gene>
<dbReference type="AlphaFoldDB" id="A0A7Y9S838"/>
<reference evidence="1 2" key="1">
    <citation type="submission" date="2020-07" db="EMBL/GenBank/DDBJ databases">
        <title>Sequencing the genomes of 1000 actinobacteria strains.</title>
        <authorList>
            <person name="Klenk H.-P."/>
        </authorList>
    </citation>
    <scope>NUCLEOTIDE SEQUENCE [LARGE SCALE GENOMIC DNA]</scope>
    <source>
        <strain evidence="1 2">DSM 102047</strain>
    </source>
</reference>
<organism evidence="1 2">
    <name type="scientific">Psychromicrobium silvestre</name>
    <dbReference type="NCBI Taxonomy" id="1645614"/>
    <lineage>
        <taxon>Bacteria</taxon>
        <taxon>Bacillati</taxon>
        <taxon>Actinomycetota</taxon>
        <taxon>Actinomycetes</taxon>
        <taxon>Micrococcales</taxon>
        <taxon>Micrococcaceae</taxon>
        <taxon>Psychromicrobium</taxon>
    </lineage>
</organism>
<evidence type="ECO:0000313" key="1">
    <source>
        <dbReference type="EMBL" id="NYE96095.1"/>
    </source>
</evidence>
<sequence length="149" mass="16742">MEKLNFSVEIKASKEKVWELMLSDANYREWTEVFHEGSHFVGNWEQGSEMQFLGPDGNGGLGGLAGIIEENRPAEFLSIRYLGVVTNGVVDSSSDQVQIWIGSHENYSFTEKDGVTTVDIELDSSEDISAMFEDMWPKGLAKLKEICER</sequence>
<proteinExistence type="predicted"/>
<dbReference type="EMBL" id="JACBYQ010000002">
    <property type="protein sequence ID" value="NYE96095.1"/>
    <property type="molecule type" value="Genomic_DNA"/>
</dbReference>
<dbReference type="RefSeq" id="WP_179389801.1">
    <property type="nucleotide sequence ID" value="NZ_JACBYQ010000002.1"/>
</dbReference>
<accession>A0A7Y9S838</accession>
<evidence type="ECO:0000313" key="2">
    <source>
        <dbReference type="Proteomes" id="UP000521748"/>
    </source>
</evidence>
<protein>
    <submittedName>
        <fullName evidence="1">Uncharacterized protein YndB with AHSA1/START domain</fullName>
    </submittedName>
</protein>
<keyword evidence="2" id="KW-1185">Reference proteome</keyword>
<dbReference type="InterPro" id="IPR023393">
    <property type="entry name" value="START-like_dom_sf"/>
</dbReference>
<comment type="caution">
    <text evidence="1">The sequence shown here is derived from an EMBL/GenBank/DDBJ whole genome shotgun (WGS) entry which is preliminary data.</text>
</comment>
<name>A0A7Y9S838_9MICC</name>
<dbReference type="Gene3D" id="3.30.530.20">
    <property type="match status" value="1"/>
</dbReference>
<dbReference type="Proteomes" id="UP000521748">
    <property type="component" value="Unassembled WGS sequence"/>
</dbReference>
<dbReference type="SUPFAM" id="SSF55961">
    <property type="entry name" value="Bet v1-like"/>
    <property type="match status" value="1"/>
</dbReference>